<feature type="domain" description="RRM" evidence="4">
    <location>
        <begin position="30"/>
        <end position="108"/>
    </location>
</feature>
<dbReference type="SUPFAM" id="SSF54928">
    <property type="entry name" value="RNA-binding domain, RBD"/>
    <property type="match status" value="1"/>
</dbReference>
<dbReference type="Pfam" id="PF00076">
    <property type="entry name" value="RRM_1"/>
    <property type="match status" value="1"/>
</dbReference>
<name>A0ABU6YE63_9FABA</name>
<protein>
    <submittedName>
        <fullName evidence="5">Small RNA-binding protein 11, chloroplastic</fullName>
    </submittedName>
</protein>
<comment type="caution">
    <text evidence="5">The sequence shown here is derived from an EMBL/GenBank/DDBJ whole genome shotgun (WGS) entry which is preliminary data.</text>
</comment>
<accession>A0ABU6YE63</accession>
<dbReference type="PANTHER" id="PTHR48027">
    <property type="entry name" value="HETEROGENEOUS NUCLEAR RIBONUCLEOPROTEIN 87F-RELATED"/>
    <property type="match status" value="1"/>
</dbReference>
<evidence type="ECO:0000256" key="1">
    <source>
        <dbReference type="ARBA" id="ARBA00022884"/>
    </source>
</evidence>
<keyword evidence="6" id="KW-1185">Reference proteome</keyword>
<dbReference type="InterPro" id="IPR035979">
    <property type="entry name" value="RBD_domain_sf"/>
</dbReference>
<dbReference type="InterPro" id="IPR012677">
    <property type="entry name" value="Nucleotide-bd_a/b_plait_sf"/>
</dbReference>
<dbReference type="InterPro" id="IPR052462">
    <property type="entry name" value="SLIRP/GR-RBP-like"/>
</dbReference>
<proteinExistence type="predicted"/>
<reference evidence="5 6" key="1">
    <citation type="journal article" date="2023" name="Plants (Basel)">
        <title>Bridging the Gap: Combining Genomics and Transcriptomics Approaches to Understand Stylosanthes scabra, an Orphan Legume from the Brazilian Caatinga.</title>
        <authorList>
            <person name="Ferreira-Neto J.R.C."/>
            <person name="da Silva M.D."/>
            <person name="Binneck E."/>
            <person name="de Melo N.F."/>
            <person name="da Silva R.H."/>
            <person name="de Melo A.L.T.M."/>
            <person name="Pandolfi V."/>
            <person name="Bustamante F.O."/>
            <person name="Brasileiro-Vidal A.C."/>
            <person name="Benko-Iseppon A.M."/>
        </authorList>
    </citation>
    <scope>NUCLEOTIDE SEQUENCE [LARGE SCALE GENOMIC DNA]</scope>
    <source>
        <tissue evidence="5">Leaves</tissue>
    </source>
</reference>
<sequence>MAALRRMIGFGSNRTLTPPSLLTFRRGIAFKLFVGGLSVYTTEKGLTDAFSGCGQIIEAKIITDKVSERSKGFGFITFASRDEAENAVSQMNGKALNGRVIFVDYAKPTFSKNSGMPIARGPPEPEVPQLRVNFP</sequence>
<feature type="region of interest" description="Disordered" evidence="3">
    <location>
        <begin position="114"/>
        <end position="135"/>
    </location>
</feature>
<evidence type="ECO:0000313" key="5">
    <source>
        <dbReference type="EMBL" id="MED6206918.1"/>
    </source>
</evidence>
<gene>
    <name evidence="5" type="primary">SRBP11_1</name>
    <name evidence="5" type="ORF">PIB30_031144</name>
</gene>
<evidence type="ECO:0000259" key="4">
    <source>
        <dbReference type="PROSITE" id="PS50102"/>
    </source>
</evidence>
<dbReference type="Gene3D" id="3.30.70.330">
    <property type="match status" value="1"/>
</dbReference>
<evidence type="ECO:0000256" key="2">
    <source>
        <dbReference type="PROSITE-ProRule" id="PRU00176"/>
    </source>
</evidence>
<evidence type="ECO:0000256" key="3">
    <source>
        <dbReference type="SAM" id="MobiDB-lite"/>
    </source>
</evidence>
<dbReference type="InterPro" id="IPR000504">
    <property type="entry name" value="RRM_dom"/>
</dbReference>
<organism evidence="5 6">
    <name type="scientific">Stylosanthes scabra</name>
    <dbReference type="NCBI Taxonomy" id="79078"/>
    <lineage>
        <taxon>Eukaryota</taxon>
        <taxon>Viridiplantae</taxon>
        <taxon>Streptophyta</taxon>
        <taxon>Embryophyta</taxon>
        <taxon>Tracheophyta</taxon>
        <taxon>Spermatophyta</taxon>
        <taxon>Magnoliopsida</taxon>
        <taxon>eudicotyledons</taxon>
        <taxon>Gunneridae</taxon>
        <taxon>Pentapetalae</taxon>
        <taxon>rosids</taxon>
        <taxon>fabids</taxon>
        <taxon>Fabales</taxon>
        <taxon>Fabaceae</taxon>
        <taxon>Papilionoideae</taxon>
        <taxon>50 kb inversion clade</taxon>
        <taxon>dalbergioids sensu lato</taxon>
        <taxon>Dalbergieae</taxon>
        <taxon>Pterocarpus clade</taxon>
        <taxon>Stylosanthes</taxon>
    </lineage>
</organism>
<dbReference type="Proteomes" id="UP001341840">
    <property type="component" value="Unassembled WGS sequence"/>
</dbReference>
<dbReference type="SMART" id="SM00360">
    <property type="entry name" value="RRM"/>
    <property type="match status" value="1"/>
</dbReference>
<dbReference type="EMBL" id="JASCZI010241788">
    <property type="protein sequence ID" value="MED6206918.1"/>
    <property type="molecule type" value="Genomic_DNA"/>
</dbReference>
<dbReference type="PROSITE" id="PS50102">
    <property type="entry name" value="RRM"/>
    <property type="match status" value="1"/>
</dbReference>
<keyword evidence="1 2" id="KW-0694">RNA-binding</keyword>
<evidence type="ECO:0000313" key="6">
    <source>
        <dbReference type="Proteomes" id="UP001341840"/>
    </source>
</evidence>